<evidence type="ECO:0000313" key="1">
    <source>
        <dbReference type="EMBL" id="BBC80293.1"/>
    </source>
</evidence>
<dbReference type="KEGG" id="aot:AcetOri_orf02906"/>
<dbReference type="Proteomes" id="UP000270034">
    <property type="component" value="Chromosome"/>
</dbReference>
<name>A0A2Z5ZIG4_9PROT</name>
<gene>
    <name evidence="1" type="ORF">AcetOrient_orf02906</name>
</gene>
<dbReference type="EMBL" id="AP018515">
    <property type="protein sequence ID" value="BBC80293.1"/>
    <property type="molecule type" value="Genomic_DNA"/>
</dbReference>
<dbReference type="AlphaFoldDB" id="A0A2Z5ZIG4"/>
<organism evidence="1 2">
    <name type="scientific">Acetobacter orientalis</name>
    <dbReference type="NCBI Taxonomy" id="146474"/>
    <lineage>
        <taxon>Bacteria</taxon>
        <taxon>Pseudomonadati</taxon>
        <taxon>Pseudomonadota</taxon>
        <taxon>Alphaproteobacteria</taxon>
        <taxon>Acetobacterales</taxon>
        <taxon>Acetobacteraceae</taxon>
        <taxon>Acetobacter</taxon>
    </lineage>
</organism>
<accession>A0A2Z5ZIG4</accession>
<sequence>MTTATVAPLDNASDIILALKEYSRKNGDKIQMYWDLPEGFGTYHTFKISWDYHIFDMGKGFSHYDFPTLVASEALDNYNLPYENLFIVSRDKDNNGNINYIVTLCHQAHLIDDKKTITTFIFHGMYIETQGWYWNMIGYSPRIFETPNSNFLSTGFEPMCSPCIEMKLEDFVLSFVADRGLFQVYYLLWLYNAKTRMVSSSVPLGALARKHNRKPSSRKSPIKAPIIITPSPSTVTILSSSPVAGSGGWTMRPHSRSGHWRTYKNTGKRIWVESYDVHGGATGPQIYKTP</sequence>
<proteinExistence type="predicted"/>
<protein>
    <submittedName>
        <fullName evidence="1">E1-E2 ATPase family protein</fullName>
    </submittedName>
</protein>
<reference evidence="1 2" key="1">
    <citation type="submission" date="2018-02" db="EMBL/GenBank/DDBJ databases">
        <title>Acetobacter orientalis genome.</title>
        <authorList>
            <person name="Nakashima N."/>
            <person name="Tamura T."/>
        </authorList>
    </citation>
    <scope>NUCLEOTIDE SEQUENCE [LARGE SCALE GENOMIC DNA]</scope>
    <source>
        <strain evidence="1 2">FAN1</strain>
    </source>
</reference>
<evidence type="ECO:0000313" key="2">
    <source>
        <dbReference type="Proteomes" id="UP000270034"/>
    </source>
</evidence>